<dbReference type="Proteomes" id="UP000275408">
    <property type="component" value="Unassembled WGS sequence"/>
</dbReference>
<sequence>SPASFVASHRKNTRDETSRIVNYNFMKNEGCSLFLCESLHACQSLAPLVETKTKKKTLLRLSLASFSHHHYS</sequence>
<evidence type="ECO:0000313" key="2">
    <source>
        <dbReference type="Proteomes" id="UP000275408"/>
    </source>
</evidence>
<protein>
    <submittedName>
        <fullName evidence="1">Uncharacterized protein</fullName>
    </submittedName>
</protein>
<dbReference type="AlphaFoldDB" id="A0A3M6TD14"/>
<gene>
    <name evidence="1" type="ORF">pdam_00017880</name>
</gene>
<dbReference type="EMBL" id="RCHS01003836">
    <property type="protein sequence ID" value="RMX39305.1"/>
    <property type="molecule type" value="Genomic_DNA"/>
</dbReference>
<name>A0A3M6TD14_POCDA</name>
<accession>A0A3M6TD14</accession>
<proteinExistence type="predicted"/>
<feature type="non-terminal residue" evidence="1">
    <location>
        <position position="1"/>
    </location>
</feature>
<reference evidence="1 2" key="1">
    <citation type="journal article" date="2018" name="Sci. Rep.">
        <title>Comparative analysis of the Pocillopora damicornis genome highlights role of immune system in coral evolution.</title>
        <authorList>
            <person name="Cunning R."/>
            <person name="Bay R.A."/>
            <person name="Gillette P."/>
            <person name="Baker A.C."/>
            <person name="Traylor-Knowles N."/>
        </authorList>
    </citation>
    <scope>NUCLEOTIDE SEQUENCE [LARGE SCALE GENOMIC DNA]</scope>
    <source>
        <strain evidence="1">RSMAS</strain>
        <tissue evidence="1">Whole animal</tissue>
    </source>
</reference>
<keyword evidence="2" id="KW-1185">Reference proteome</keyword>
<comment type="caution">
    <text evidence="1">The sequence shown here is derived from an EMBL/GenBank/DDBJ whole genome shotgun (WGS) entry which is preliminary data.</text>
</comment>
<organism evidence="1 2">
    <name type="scientific">Pocillopora damicornis</name>
    <name type="common">Cauliflower coral</name>
    <name type="synonym">Millepora damicornis</name>
    <dbReference type="NCBI Taxonomy" id="46731"/>
    <lineage>
        <taxon>Eukaryota</taxon>
        <taxon>Metazoa</taxon>
        <taxon>Cnidaria</taxon>
        <taxon>Anthozoa</taxon>
        <taxon>Hexacorallia</taxon>
        <taxon>Scleractinia</taxon>
        <taxon>Astrocoeniina</taxon>
        <taxon>Pocilloporidae</taxon>
        <taxon>Pocillopora</taxon>
    </lineage>
</organism>
<evidence type="ECO:0000313" key="1">
    <source>
        <dbReference type="EMBL" id="RMX39305.1"/>
    </source>
</evidence>